<reference evidence="2" key="1">
    <citation type="submission" date="2013-11" db="EMBL/GenBank/DDBJ databases">
        <title>Genome sequence of the fusiform rust pathogen reveals effectors for host alternation and coevolution with pine.</title>
        <authorList>
            <consortium name="DOE Joint Genome Institute"/>
            <person name="Smith K."/>
            <person name="Pendleton A."/>
            <person name="Kubisiak T."/>
            <person name="Anderson C."/>
            <person name="Salamov A."/>
            <person name="Aerts A."/>
            <person name="Riley R."/>
            <person name="Clum A."/>
            <person name="Lindquist E."/>
            <person name="Ence D."/>
            <person name="Campbell M."/>
            <person name="Kronenberg Z."/>
            <person name="Feau N."/>
            <person name="Dhillon B."/>
            <person name="Hamelin R."/>
            <person name="Burleigh J."/>
            <person name="Smith J."/>
            <person name="Yandell M."/>
            <person name="Nelson C."/>
            <person name="Grigoriev I."/>
            <person name="Davis J."/>
        </authorList>
    </citation>
    <scope>NUCLEOTIDE SEQUENCE</scope>
    <source>
        <strain evidence="2">G11</strain>
    </source>
</reference>
<dbReference type="AlphaFoldDB" id="A0A9P6N973"/>
<dbReference type="EMBL" id="MU167492">
    <property type="protein sequence ID" value="KAG0139984.1"/>
    <property type="molecule type" value="Genomic_DNA"/>
</dbReference>
<comment type="caution">
    <text evidence="2">The sequence shown here is derived from an EMBL/GenBank/DDBJ whole genome shotgun (WGS) entry which is preliminary data.</text>
</comment>
<feature type="compositionally biased region" description="Basic residues" evidence="1">
    <location>
        <begin position="167"/>
        <end position="178"/>
    </location>
</feature>
<feature type="compositionally biased region" description="Polar residues" evidence="1">
    <location>
        <begin position="583"/>
        <end position="603"/>
    </location>
</feature>
<name>A0A9P6N973_9BASI</name>
<feature type="region of interest" description="Disordered" evidence="1">
    <location>
        <begin position="157"/>
        <end position="217"/>
    </location>
</feature>
<proteinExistence type="predicted"/>
<feature type="compositionally biased region" description="Low complexity" evidence="1">
    <location>
        <begin position="185"/>
        <end position="208"/>
    </location>
</feature>
<gene>
    <name evidence="2" type="ORF">CROQUDRAFT_100768</name>
</gene>
<dbReference type="Proteomes" id="UP000886653">
    <property type="component" value="Unassembled WGS sequence"/>
</dbReference>
<protein>
    <submittedName>
        <fullName evidence="2">Uncharacterized protein</fullName>
    </submittedName>
</protein>
<evidence type="ECO:0000256" key="1">
    <source>
        <dbReference type="SAM" id="MobiDB-lite"/>
    </source>
</evidence>
<feature type="compositionally biased region" description="Polar residues" evidence="1">
    <location>
        <begin position="341"/>
        <end position="351"/>
    </location>
</feature>
<keyword evidence="3" id="KW-1185">Reference proteome</keyword>
<feature type="compositionally biased region" description="Polar residues" evidence="1">
    <location>
        <begin position="566"/>
        <end position="575"/>
    </location>
</feature>
<evidence type="ECO:0000313" key="3">
    <source>
        <dbReference type="Proteomes" id="UP000886653"/>
    </source>
</evidence>
<feature type="compositionally biased region" description="Polar residues" evidence="1">
    <location>
        <begin position="359"/>
        <end position="369"/>
    </location>
</feature>
<accession>A0A9P6N973</accession>
<evidence type="ECO:0000313" key="2">
    <source>
        <dbReference type="EMBL" id="KAG0139984.1"/>
    </source>
</evidence>
<organism evidence="2 3">
    <name type="scientific">Cronartium quercuum f. sp. fusiforme G11</name>
    <dbReference type="NCBI Taxonomy" id="708437"/>
    <lineage>
        <taxon>Eukaryota</taxon>
        <taxon>Fungi</taxon>
        <taxon>Dikarya</taxon>
        <taxon>Basidiomycota</taxon>
        <taxon>Pucciniomycotina</taxon>
        <taxon>Pucciniomycetes</taxon>
        <taxon>Pucciniales</taxon>
        <taxon>Coleosporiaceae</taxon>
        <taxon>Cronartium</taxon>
    </lineage>
</organism>
<feature type="region of interest" description="Disordered" evidence="1">
    <location>
        <begin position="561"/>
        <end position="609"/>
    </location>
</feature>
<sequence length="609" mass="66359">MPPPDHTSLPPFSICPQNFTITRLHQASTSANVDQSSGTKSPPTRHGYHIVEHPMIEHLQPSTVSSTLPTMVPQSLLISANPVATLRIYAEAERVKSRKQNQQSSSSWANAWTRFPTVPTTTMHFGSSSATANQIENHKRLRLATADLQPNVELKLEQSSASGFPRNPKRKRLKRFPNHSHLPFSSNRSPTPSSSSDSLTGSSEDTTSPDPYVDEDEDGMEEHLVPAYACLPPTPLTPHDILQSSTLSRLFSRNNRSFHQIANSATGLVEADLKTCNRMGELVEVLRGDLGGRKWVEVVERAFLAPTSTEMSTNSTGLTIKERSSPMLESPQRAHHERYANVSSHVRNQRLSIDGGSKAINTHTTSTSGRDLLPDRSSNLSDLHGRAQSSFSCSSDGTIPVGLTATDSLTDGRRSTLDPRYQILTQAPGFIQSLFVSSDPVTVPVLHRPTTDGRGFHAHHPTSPSDCNTSQKINGISSSFKNHLGPSSSASSATETLSVQQQIESFHECAIELSKFLGDLTDYRDRLLEIRDGCLTVEKRRLAMWAVVKLCANDYDEICHSGQDGSGSEPSSATAETDKVEPNGTSSSNATVGRANGQSPSQRGKNRAR</sequence>
<feature type="region of interest" description="Disordered" evidence="1">
    <location>
        <begin position="340"/>
        <end position="384"/>
    </location>
</feature>
<dbReference type="OrthoDB" id="2503579at2759"/>